<feature type="non-terminal residue" evidence="2">
    <location>
        <position position="291"/>
    </location>
</feature>
<gene>
    <name evidence="2" type="ORF">N335_11942</name>
</gene>
<dbReference type="GO" id="GO:0004864">
    <property type="term" value="F:protein phosphatase inhibitor activity"/>
    <property type="evidence" value="ECO:0007669"/>
    <property type="project" value="TreeGrafter"/>
</dbReference>
<dbReference type="SUPFAM" id="SSF52799">
    <property type="entry name" value="(Phosphotyrosine protein) phosphatases II"/>
    <property type="match status" value="1"/>
</dbReference>
<evidence type="ECO:0000313" key="2">
    <source>
        <dbReference type="EMBL" id="KFQ71539.1"/>
    </source>
</evidence>
<dbReference type="PROSITE" id="PS50054">
    <property type="entry name" value="TYR_PHOSPHATASE_DUAL"/>
    <property type="match status" value="1"/>
</dbReference>
<proteinExistence type="predicted"/>
<protein>
    <submittedName>
        <fullName evidence="2">Serine/threonine/tyrosine-interacting-like 1</fullName>
    </submittedName>
</protein>
<accession>A0A091TB64</accession>
<dbReference type="EMBL" id="KK445596">
    <property type="protein sequence ID" value="KFQ71539.1"/>
    <property type="molecule type" value="Genomic_DNA"/>
</dbReference>
<feature type="domain" description="Tyrosine-protein phosphatase" evidence="1">
    <location>
        <begin position="132"/>
        <end position="280"/>
    </location>
</feature>
<dbReference type="InterPro" id="IPR029021">
    <property type="entry name" value="Prot-tyrosine_phosphatase-like"/>
</dbReference>
<dbReference type="GO" id="GO:0001691">
    <property type="term" value="F:pseudophosphatase activity"/>
    <property type="evidence" value="ECO:0007669"/>
    <property type="project" value="TreeGrafter"/>
</dbReference>
<dbReference type="SUPFAM" id="SSF52821">
    <property type="entry name" value="Rhodanese/Cell cycle control phosphatase"/>
    <property type="match status" value="1"/>
</dbReference>
<dbReference type="Gene3D" id="3.40.250.10">
    <property type="entry name" value="Rhodanese-like domain"/>
    <property type="match status" value="1"/>
</dbReference>
<dbReference type="SMART" id="SM00195">
    <property type="entry name" value="DSPc"/>
    <property type="match status" value="1"/>
</dbReference>
<dbReference type="AlphaFoldDB" id="A0A091TB64"/>
<dbReference type="InterPro" id="IPR000340">
    <property type="entry name" value="Dual-sp_phosphatase_cat-dom"/>
</dbReference>
<sequence>DARTQREYNESHIITARRIEQSPTGEFLVPDSEELGCVRYCVVYDCETSSLDCCDYEEEEKEKGTCDPCHFLISLDAEEGTAVQYARSLEQFTRHPVLILRGGYKRFSACYHFLRTQKILWMPQELDNFQLYPVEILPAKLYMGNFKQACDQQIQKDLKIKAQVNISEQPATLFAEGSKCLHISVPDSLEADLFSSFATVCHFIDAQLDRGAVLVFSSLGISRSSTVTMAYLMHFQIPDTSLLPVCLQRAWDYVLKCKTNMRPHRGFVKQLSDWESQIYGTTITDVSEPSY</sequence>
<dbReference type="InterPro" id="IPR020422">
    <property type="entry name" value="TYR_PHOSPHATASE_DUAL_dom"/>
</dbReference>
<feature type="non-terminal residue" evidence="2">
    <location>
        <position position="1"/>
    </location>
</feature>
<dbReference type="PANTHER" id="PTHR46659">
    <property type="entry name" value="SERINE/THREONINE/TYROSINE-INTERACTING-LIKE PROTEIN 1"/>
    <property type="match status" value="1"/>
</dbReference>
<dbReference type="CDD" id="cd14517">
    <property type="entry name" value="DSP_STYXL1"/>
    <property type="match status" value="1"/>
</dbReference>
<dbReference type="PANTHER" id="PTHR46659:SF1">
    <property type="entry name" value="SERINE_THREONINE_TYROSINE-INTERACTING-LIKE PROTEIN 1"/>
    <property type="match status" value="1"/>
</dbReference>
<dbReference type="Proteomes" id="UP000053638">
    <property type="component" value="Unassembled WGS sequence"/>
</dbReference>
<dbReference type="GO" id="GO:2001244">
    <property type="term" value="P:positive regulation of intrinsic apoptotic signaling pathway"/>
    <property type="evidence" value="ECO:0007669"/>
    <property type="project" value="TreeGrafter"/>
</dbReference>
<evidence type="ECO:0000259" key="1">
    <source>
        <dbReference type="PROSITE" id="PS50054"/>
    </source>
</evidence>
<dbReference type="GO" id="GO:0005739">
    <property type="term" value="C:mitochondrion"/>
    <property type="evidence" value="ECO:0007669"/>
    <property type="project" value="TreeGrafter"/>
</dbReference>
<dbReference type="FunFam" id="3.90.190.10:FF:000082">
    <property type="entry name" value="Serine/threonine/tyrosine-interacting-like protein 1"/>
    <property type="match status" value="1"/>
</dbReference>
<reference evidence="2 3" key="1">
    <citation type="submission" date="2014-04" db="EMBL/GenBank/DDBJ databases">
        <title>Genome evolution of avian class.</title>
        <authorList>
            <person name="Zhang G."/>
            <person name="Li C."/>
        </authorList>
    </citation>
    <scope>NUCLEOTIDE SEQUENCE [LARGE SCALE GENOMIC DNA]</scope>
    <source>
        <strain evidence="2">BGI_N335</strain>
    </source>
</reference>
<dbReference type="GO" id="GO:0062030">
    <property type="term" value="P:negative regulation of stress granule assembly"/>
    <property type="evidence" value="ECO:0007669"/>
    <property type="project" value="TreeGrafter"/>
</dbReference>
<keyword evidence="3" id="KW-1185">Reference proteome</keyword>
<dbReference type="InterPro" id="IPR036873">
    <property type="entry name" value="Rhodanese-like_dom_sf"/>
</dbReference>
<dbReference type="GO" id="GO:0019903">
    <property type="term" value="F:protein phosphatase binding"/>
    <property type="evidence" value="ECO:0007669"/>
    <property type="project" value="TreeGrafter"/>
</dbReference>
<evidence type="ECO:0000313" key="3">
    <source>
        <dbReference type="Proteomes" id="UP000053638"/>
    </source>
</evidence>
<name>A0A091TB64_PHALP</name>
<organism evidence="2 3">
    <name type="scientific">Phaethon lepturus</name>
    <name type="common">White-tailed tropicbird</name>
    <dbReference type="NCBI Taxonomy" id="97097"/>
    <lineage>
        <taxon>Eukaryota</taxon>
        <taxon>Metazoa</taxon>
        <taxon>Chordata</taxon>
        <taxon>Craniata</taxon>
        <taxon>Vertebrata</taxon>
        <taxon>Euteleostomi</taxon>
        <taxon>Archelosauria</taxon>
        <taxon>Archosauria</taxon>
        <taxon>Dinosauria</taxon>
        <taxon>Saurischia</taxon>
        <taxon>Theropoda</taxon>
        <taxon>Coelurosauria</taxon>
        <taxon>Aves</taxon>
        <taxon>Neognathae</taxon>
        <taxon>Neoaves</taxon>
        <taxon>Phaethontimorphae</taxon>
        <taxon>Phaethontiformes</taxon>
        <taxon>Phaethontidae</taxon>
        <taxon>Phaethon</taxon>
    </lineage>
</organism>
<dbReference type="InterPro" id="IPR053272">
    <property type="entry name" value="STY_interacting-like"/>
</dbReference>
<dbReference type="Gene3D" id="3.90.190.10">
    <property type="entry name" value="Protein tyrosine phosphatase superfamily"/>
    <property type="match status" value="1"/>
</dbReference>
<dbReference type="Pfam" id="PF00782">
    <property type="entry name" value="DSPc"/>
    <property type="match status" value="1"/>
</dbReference>